<evidence type="ECO:0000313" key="2">
    <source>
        <dbReference type="EMBL" id="QIR27786.1"/>
    </source>
</evidence>
<evidence type="ECO:0000256" key="1">
    <source>
        <dbReference type="SAM" id="Coils"/>
    </source>
</evidence>
<organism evidence="2 3">
    <name type="scientific">Kluyvera genomosp. 3</name>
    <dbReference type="NCBI Taxonomy" id="2774055"/>
    <lineage>
        <taxon>Bacteria</taxon>
        <taxon>Pseudomonadati</taxon>
        <taxon>Pseudomonadota</taxon>
        <taxon>Gammaproteobacteria</taxon>
        <taxon>Enterobacterales</taxon>
        <taxon>Enterobacteriaceae</taxon>
        <taxon>Kluyvera</taxon>
    </lineage>
</organism>
<dbReference type="KEGG" id="kgn:GY169_13675"/>
<keyword evidence="3" id="KW-1185">Reference proteome</keyword>
<evidence type="ECO:0000313" key="3">
    <source>
        <dbReference type="Proteomes" id="UP000503580"/>
    </source>
</evidence>
<accession>A0A6G9RLF5</accession>
<sequence>MAGLSQNLKAVITFGGNIDSSWNRSANGLQKSLKDVGRQSEKLTKDQAKLAAEIKRAKLAGQSLDGLKRHYSEVSREIRKTETEQQKLNQQMEKSRRLAAFKGAGKGLFRRGLGIAGQLGGLMAPGLAIGGGGVVASALGTLIAPAAANAETARRAGAAKSYGVDVTTFDAWDTLAKQYDMNAENFGDLFEEYLHKSGEYKQNGKQGAIQDAFETLGFKAGDFAGLSDMAQFEKIVERALSLQDESKASFALDSLFGGEASKLLMLLKQSGRSYRELMDEQRRYNLVTKEGAEGAMEGNRAITNLRTVFSSAVAEISGQLGNELAPDIRRLTDDLADWFRGGGIKRIATFLRNDLYPGVLTFGQGIVFVGKVAYALAKKLSWLLPDERSDQRDVLKSLAMTGSVDIARMTAQRNGQGEWFEQQLREKPNLPGDVKKSYTDTRGFFRDDNESFNKSLDKYLSPEPGGLSGLGDALKNTPAASGDGYWDTLLHRLDTASQQSQAAQLSDNRKFEYHFEIKGAPGQSEQGIADAVAGVTKTSPAFNGNNSMMDSGDIW</sequence>
<gene>
    <name evidence="2" type="ORF">GY169_13675</name>
</gene>
<dbReference type="EMBL" id="CP050321">
    <property type="protein sequence ID" value="QIR27786.1"/>
    <property type="molecule type" value="Genomic_DNA"/>
</dbReference>
<dbReference type="RefSeq" id="WP_167576079.1">
    <property type="nucleotide sequence ID" value="NZ_CP050321.1"/>
</dbReference>
<name>A0A6G9RLF5_9ENTR</name>
<proteinExistence type="predicted"/>
<protein>
    <submittedName>
        <fullName evidence="2">Uncharacterized protein</fullName>
    </submittedName>
</protein>
<dbReference type="Proteomes" id="UP000503580">
    <property type="component" value="Chromosome"/>
</dbReference>
<reference evidence="2 3" key="1">
    <citation type="submission" date="2020-02" db="EMBL/GenBank/DDBJ databases">
        <title>Whole genome PO2S7.</title>
        <authorList>
            <person name="Singha K.M."/>
        </authorList>
    </citation>
    <scope>NUCLEOTIDE SEQUENCE [LARGE SCALE GENOMIC DNA]</scope>
    <source>
        <strain evidence="2 3">PO2S7</strain>
    </source>
</reference>
<feature type="coiled-coil region" evidence="1">
    <location>
        <begin position="64"/>
        <end position="98"/>
    </location>
</feature>
<dbReference type="AlphaFoldDB" id="A0A6G9RLF5"/>
<keyword evidence="1" id="KW-0175">Coiled coil</keyword>